<evidence type="ECO:0000256" key="1">
    <source>
        <dbReference type="SAM" id="MobiDB-lite"/>
    </source>
</evidence>
<dbReference type="PANTHER" id="PTHR46033:SF82">
    <property type="entry name" value="AMINOTRANSFERASE-LIKE PLANT MOBILE DOMAIN-CONTAINING PROTEIN"/>
    <property type="match status" value="1"/>
</dbReference>
<feature type="compositionally biased region" description="Low complexity" evidence="1">
    <location>
        <begin position="120"/>
        <end position="138"/>
    </location>
</feature>
<sequence>TRRLLALARSPLPPLSVAPSAATPSPPSWSPRLPIALSHVCPPHRRPPLSPSLHRSDASPSQPGRILPVEQTRRPASPSTRRSRSPPLHLRAGTPPPATRRRPKLAAPPPRPSLDSPHRPAWSAARLPRSPAPASVASPPWALASPGAPPWLGRSTWLGSSASTARRSLSGKDWLFPSSLFSSIVFGFLFPRRFWPRRAAGGHEEGQTFVGDSGDASGVASSSTSANPAAKGDDDDTPVVVLRPPVSSEEATNSTQESGVLEDRELQVQDAIANPSKKNSDTATSSSNGSSSPLWFTPILLSFRFRFWTFGGGQATFPVAALNVLVVMDRHSWLWNRKLSDKSPGESDSSSSALLHLEPYLDDQGHFSMGATRDSTRSELIHSKGAKIGSRANQVSSAARSFFAFLDCSFGSAKTSSVSCGALGSSLQGWPFEDSRPTVLWLWRDVEVVSGRIDQRYMRYTNELNCVTHRLVLEVEWTPYSREEIEEAELSPLCHRDKNLWRVVIPLIYFVMVEYHIPTHVLRQFGRRQVVPPHMVPMDQALHKMKKGSRYSETDWRITHVAHTARWEVKAHTRVRLQPSGDHRPICEVDSDDSDEYGTRTHVEVQSERAPVQDYVQLVWLTNEAGSVLARAGPQPSGALKSFVQTVSRYCCRLTRKIGCYNTAALPPQPRDVPGGPRSSRSSRSKEVTPPVFGPLEDEGDNDEDDSGDDDDDGTRGPDVLSSSQLVDAPLQFTQTQHDHEAVSIKVRVALHRGLRRNDVVVGAAVTVQMCRIATTPSTLAQADQGVRVAVSRRWTIDDVVIIGYLRHRRDF</sequence>
<dbReference type="Pfam" id="PF10536">
    <property type="entry name" value="PMD"/>
    <property type="match status" value="1"/>
</dbReference>
<feature type="region of interest" description="Disordered" evidence="1">
    <location>
        <begin position="663"/>
        <end position="722"/>
    </location>
</feature>
<feature type="domain" description="Aminotransferase-like plant mobile" evidence="2">
    <location>
        <begin position="442"/>
        <end position="573"/>
    </location>
</feature>
<feature type="compositionally biased region" description="Low complexity" evidence="1">
    <location>
        <begin position="1"/>
        <end position="10"/>
    </location>
</feature>
<dbReference type="Proteomes" id="UP001341281">
    <property type="component" value="Chromosome 02"/>
</dbReference>
<proteinExistence type="predicted"/>
<name>A0AAQ3PQP1_PASNO</name>
<feature type="compositionally biased region" description="Low complexity" evidence="1">
    <location>
        <begin position="210"/>
        <end position="226"/>
    </location>
</feature>
<evidence type="ECO:0000313" key="3">
    <source>
        <dbReference type="EMBL" id="WVZ56442.1"/>
    </source>
</evidence>
<protein>
    <recommendedName>
        <fullName evidence="2">Aminotransferase-like plant mobile domain-containing protein</fullName>
    </recommendedName>
</protein>
<feature type="region of interest" description="Disordered" evidence="1">
    <location>
        <begin position="203"/>
        <end position="264"/>
    </location>
</feature>
<dbReference type="InterPro" id="IPR044824">
    <property type="entry name" value="MAIN-like"/>
</dbReference>
<dbReference type="AlphaFoldDB" id="A0AAQ3PQP1"/>
<keyword evidence="4" id="KW-1185">Reference proteome</keyword>
<feature type="region of interest" description="Disordered" evidence="1">
    <location>
        <begin position="1"/>
        <end position="138"/>
    </location>
</feature>
<evidence type="ECO:0000313" key="4">
    <source>
        <dbReference type="Proteomes" id="UP001341281"/>
    </source>
</evidence>
<organism evidence="3 4">
    <name type="scientific">Paspalum notatum var. saurae</name>
    <dbReference type="NCBI Taxonomy" id="547442"/>
    <lineage>
        <taxon>Eukaryota</taxon>
        <taxon>Viridiplantae</taxon>
        <taxon>Streptophyta</taxon>
        <taxon>Embryophyta</taxon>
        <taxon>Tracheophyta</taxon>
        <taxon>Spermatophyta</taxon>
        <taxon>Magnoliopsida</taxon>
        <taxon>Liliopsida</taxon>
        <taxon>Poales</taxon>
        <taxon>Poaceae</taxon>
        <taxon>PACMAD clade</taxon>
        <taxon>Panicoideae</taxon>
        <taxon>Andropogonodae</taxon>
        <taxon>Paspaleae</taxon>
        <taxon>Paspalinae</taxon>
        <taxon>Paspalum</taxon>
    </lineage>
</organism>
<feature type="compositionally biased region" description="Polar residues" evidence="1">
    <location>
        <begin position="249"/>
        <end position="258"/>
    </location>
</feature>
<dbReference type="EMBL" id="CP144746">
    <property type="protein sequence ID" value="WVZ56442.1"/>
    <property type="molecule type" value="Genomic_DNA"/>
</dbReference>
<accession>A0AAQ3PQP1</accession>
<feature type="compositionally biased region" description="Low complexity" evidence="1">
    <location>
        <begin position="74"/>
        <end position="93"/>
    </location>
</feature>
<dbReference type="InterPro" id="IPR019557">
    <property type="entry name" value="AminoTfrase-like_pln_mobile"/>
</dbReference>
<evidence type="ECO:0000259" key="2">
    <source>
        <dbReference type="Pfam" id="PF10536"/>
    </source>
</evidence>
<feature type="non-terminal residue" evidence="3">
    <location>
        <position position="1"/>
    </location>
</feature>
<reference evidence="3 4" key="1">
    <citation type="submission" date="2024-02" db="EMBL/GenBank/DDBJ databases">
        <title>High-quality chromosome-scale genome assembly of Pensacola bahiagrass (Paspalum notatum Flugge var. saurae).</title>
        <authorList>
            <person name="Vega J.M."/>
            <person name="Podio M."/>
            <person name="Orjuela J."/>
            <person name="Siena L.A."/>
            <person name="Pessino S.C."/>
            <person name="Combes M.C."/>
            <person name="Mariac C."/>
            <person name="Albertini E."/>
            <person name="Pupilli F."/>
            <person name="Ortiz J.P.A."/>
            <person name="Leblanc O."/>
        </authorList>
    </citation>
    <scope>NUCLEOTIDE SEQUENCE [LARGE SCALE GENOMIC DNA]</scope>
    <source>
        <strain evidence="3">R1</strain>
        <tissue evidence="3">Leaf</tissue>
    </source>
</reference>
<gene>
    <name evidence="3" type="ORF">U9M48_006971</name>
</gene>
<feature type="compositionally biased region" description="Acidic residues" evidence="1">
    <location>
        <begin position="696"/>
        <end position="713"/>
    </location>
</feature>
<dbReference type="GO" id="GO:0010073">
    <property type="term" value="P:meristem maintenance"/>
    <property type="evidence" value="ECO:0007669"/>
    <property type="project" value="InterPro"/>
</dbReference>
<dbReference type="PANTHER" id="PTHR46033">
    <property type="entry name" value="PROTEIN MAIN-LIKE 2"/>
    <property type="match status" value="1"/>
</dbReference>